<comment type="similarity">
    <text evidence="1 4">Belongs to the DNA mismatch repair MutL/HexB family.</text>
</comment>
<dbReference type="InterPro" id="IPR042120">
    <property type="entry name" value="MutL_C_dimsub"/>
</dbReference>
<keyword evidence="3 4" id="KW-0234">DNA repair</keyword>
<dbReference type="InterPro" id="IPR037198">
    <property type="entry name" value="MutL_C_sf"/>
</dbReference>
<feature type="domain" description="DNA mismatch repair protein S5" evidence="6">
    <location>
        <begin position="208"/>
        <end position="334"/>
    </location>
</feature>
<dbReference type="GO" id="GO:0006298">
    <property type="term" value="P:mismatch repair"/>
    <property type="evidence" value="ECO:0007669"/>
    <property type="project" value="UniProtKB-UniRule"/>
</dbReference>
<evidence type="ECO:0000256" key="2">
    <source>
        <dbReference type="ARBA" id="ARBA00022763"/>
    </source>
</evidence>
<dbReference type="GO" id="GO:0016887">
    <property type="term" value="F:ATP hydrolysis activity"/>
    <property type="evidence" value="ECO:0007669"/>
    <property type="project" value="InterPro"/>
</dbReference>
<dbReference type="InterPro" id="IPR013507">
    <property type="entry name" value="DNA_mismatch_S5_2-like"/>
</dbReference>
<dbReference type="SUPFAM" id="SSF55874">
    <property type="entry name" value="ATPase domain of HSP90 chaperone/DNA topoisomerase II/histidine kinase"/>
    <property type="match status" value="1"/>
</dbReference>
<feature type="domain" description="MutL C-terminal dimerisation" evidence="5">
    <location>
        <begin position="386"/>
        <end position="508"/>
    </location>
</feature>
<sequence>MIQSLPNDLVNLIAAGEVIDSFVAVVRELVENAIDAGATRLRIYLNPEQWQVQVIDNGQGMTLEDLQICALPHTTSKIQSLDDFFKINSLGFRGQALHSLSQVAELEIATRSAQGENVGWQASYNQQGEVQRMESLALAVGTLVNVKNLFANLPQRRQALSGRSPQIKAIQQYVQEMALCHPQITWQIWLKERLCFSLSPGQSAGQILPQILKGVKTSDLQHFSSTVEIPDHPNRPGTLTLWSGLSDRCHRHRPDWVKVALNQRPIHCLELEQTLINAFHRTLPRDRFPVCFLHLQIEPDQIDWNRHPAKTEIYLQSLSFWQEQITTAVHTCLQLHPSSAQQQQRVTQLLKTAEANGIYRINPLEQSLESQLGQATPETNLISLKAIGQVNQTYIIAEVSEGIWLIEQHIAHERVLYEQLQANWQCVPITTPLLLNYLTSAQVEKLVHLGIDIELFGESVWAVRSVPAPLVQREDCLEALQELSLGGDLATAQAAIACRTAIKNGTPLTLGEMQSLLEQWQQTRQPRTCPHGRPIYLALTETALARFFRRNWMIGKSHGL</sequence>
<dbReference type="Pfam" id="PF01119">
    <property type="entry name" value="DNA_mis_repair"/>
    <property type="match status" value="1"/>
</dbReference>
<proteinExistence type="inferred from homology"/>
<dbReference type="InterPro" id="IPR014721">
    <property type="entry name" value="Ribsml_uS5_D2-typ_fold_subgr"/>
</dbReference>
<dbReference type="GO" id="GO:0032300">
    <property type="term" value="C:mismatch repair complex"/>
    <property type="evidence" value="ECO:0007669"/>
    <property type="project" value="InterPro"/>
</dbReference>
<name>A0A977KZ33_9CYAN</name>
<dbReference type="PANTHER" id="PTHR10073">
    <property type="entry name" value="DNA MISMATCH REPAIR PROTEIN MLH, PMS, MUTL"/>
    <property type="match status" value="1"/>
</dbReference>
<dbReference type="AlphaFoldDB" id="A0A977KZ33"/>
<dbReference type="InterPro" id="IPR020667">
    <property type="entry name" value="DNA_mismatch_repair_MutL"/>
</dbReference>
<keyword evidence="7" id="KW-0378">Hydrolase</keyword>
<dbReference type="CDD" id="cd00782">
    <property type="entry name" value="MutL_Trans"/>
    <property type="match status" value="1"/>
</dbReference>
<keyword evidence="2 4" id="KW-0227">DNA damage</keyword>
<dbReference type="SMART" id="SM01340">
    <property type="entry name" value="DNA_mis_repair"/>
    <property type="match status" value="1"/>
</dbReference>
<evidence type="ECO:0000259" key="5">
    <source>
        <dbReference type="SMART" id="SM00853"/>
    </source>
</evidence>
<dbReference type="Gene3D" id="3.30.1370.100">
    <property type="entry name" value="MutL, C-terminal domain, regulatory subdomain"/>
    <property type="match status" value="1"/>
</dbReference>
<dbReference type="Gene3D" id="3.30.1540.20">
    <property type="entry name" value="MutL, C-terminal domain, dimerisation subdomain"/>
    <property type="match status" value="1"/>
</dbReference>
<dbReference type="GO" id="GO:0030983">
    <property type="term" value="F:mismatched DNA binding"/>
    <property type="evidence" value="ECO:0007669"/>
    <property type="project" value="InterPro"/>
</dbReference>
<organism evidence="7">
    <name type="scientific">Woronichinia naegeliana WA131</name>
    <dbReference type="NCBI Taxonomy" id="2824559"/>
    <lineage>
        <taxon>Bacteria</taxon>
        <taxon>Bacillati</taxon>
        <taxon>Cyanobacteriota</taxon>
        <taxon>Cyanophyceae</taxon>
        <taxon>Synechococcales</taxon>
        <taxon>Coelosphaeriaceae</taxon>
        <taxon>Woronichinia</taxon>
    </lineage>
</organism>
<dbReference type="KEGG" id="wna:KA717_07275"/>
<comment type="function">
    <text evidence="4">This protein is involved in the repair of mismatches in DNA. It is required for dam-dependent methyl-directed DNA mismatch repair. May act as a 'molecular matchmaker', a protein that promotes the formation of a stable complex between two or more DNA-binding proteins in an ATP-dependent manner without itself being part of a final effector complex.</text>
</comment>
<dbReference type="PANTHER" id="PTHR10073:SF12">
    <property type="entry name" value="DNA MISMATCH REPAIR PROTEIN MLH1"/>
    <property type="match status" value="1"/>
</dbReference>
<dbReference type="GO" id="GO:0005524">
    <property type="term" value="F:ATP binding"/>
    <property type="evidence" value="ECO:0007669"/>
    <property type="project" value="InterPro"/>
</dbReference>
<dbReference type="NCBIfam" id="NF000951">
    <property type="entry name" value="PRK00095.2-1"/>
    <property type="match status" value="1"/>
</dbReference>
<dbReference type="InterPro" id="IPR020568">
    <property type="entry name" value="Ribosomal_Su5_D2-typ_SF"/>
</dbReference>
<dbReference type="HAMAP" id="MF_00149">
    <property type="entry name" value="DNA_mis_repair"/>
    <property type="match status" value="1"/>
</dbReference>
<dbReference type="InterPro" id="IPR036890">
    <property type="entry name" value="HATPase_C_sf"/>
</dbReference>
<dbReference type="Proteomes" id="UP001065613">
    <property type="component" value="Chromosome"/>
</dbReference>
<dbReference type="SUPFAM" id="SSF118116">
    <property type="entry name" value="DNA mismatch repair protein MutL"/>
    <property type="match status" value="1"/>
</dbReference>
<dbReference type="Gene3D" id="3.30.230.10">
    <property type="match status" value="1"/>
</dbReference>
<dbReference type="SMART" id="SM00853">
    <property type="entry name" value="MutL_C"/>
    <property type="match status" value="1"/>
</dbReference>
<reference evidence="7" key="1">
    <citation type="submission" date="2021-04" db="EMBL/GenBank/DDBJ databases">
        <title>Genome sequence of Woronichinia naegeliana from Washington state freshwater lake bloom.</title>
        <authorList>
            <person name="Dreher T.W."/>
        </authorList>
    </citation>
    <scope>NUCLEOTIDE SEQUENCE</scope>
    <source>
        <strain evidence="7">WA131</strain>
    </source>
</reference>
<dbReference type="GO" id="GO:0140664">
    <property type="term" value="F:ATP-dependent DNA damage sensor activity"/>
    <property type="evidence" value="ECO:0007669"/>
    <property type="project" value="InterPro"/>
</dbReference>
<keyword evidence="7" id="KW-0540">Nuclease</keyword>
<evidence type="ECO:0000256" key="4">
    <source>
        <dbReference type="HAMAP-Rule" id="MF_00149"/>
    </source>
</evidence>
<dbReference type="CDD" id="cd16926">
    <property type="entry name" value="HATPase_MutL-MLH-PMS-like"/>
    <property type="match status" value="1"/>
</dbReference>
<evidence type="ECO:0000259" key="6">
    <source>
        <dbReference type="SMART" id="SM01340"/>
    </source>
</evidence>
<protein>
    <recommendedName>
        <fullName evidence="4">DNA mismatch repair protein MutL</fullName>
    </recommendedName>
</protein>
<accession>A0A977KZ33</accession>
<evidence type="ECO:0000256" key="1">
    <source>
        <dbReference type="ARBA" id="ARBA00006082"/>
    </source>
</evidence>
<evidence type="ECO:0000256" key="3">
    <source>
        <dbReference type="ARBA" id="ARBA00023204"/>
    </source>
</evidence>
<dbReference type="NCBIfam" id="TIGR00585">
    <property type="entry name" value="mutl"/>
    <property type="match status" value="1"/>
</dbReference>
<keyword evidence="7" id="KW-0255">Endonuclease</keyword>
<dbReference type="EMBL" id="CP073041">
    <property type="protein sequence ID" value="UXE62554.1"/>
    <property type="molecule type" value="Genomic_DNA"/>
</dbReference>
<dbReference type="InterPro" id="IPR038973">
    <property type="entry name" value="MutL/Mlh/Pms-like"/>
</dbReference>
<dbReference type="FunFam" id="3.30.565.10:FF:000003">
    <property type="entry name" value="DNA mismatch repair endonuclease MutL"/>
    <property type="match status" value="1"/>
</dbReference>
<dbReference type="InterPro" id="IPR014790">
    <property type="entry name" value="MutL_C"/>
</dbReference>
<dbReference type="InterPro" id="IPR002099">
    <property type="entry name" value="MutL/Mlh/PMS"/>
</dbReference>
<dbReference type="InterPro" id="IPR042121">
    <property type="entry name" value="MutL_C_regsub"/>
</dbReference>
<dbReference type="Gene3D" id="3.30.565.10">
    <property type="entry name" value="Histidine kinase-like ATPase, C-terminal domain"/>
    <property type="match status" value="1"/>
</dbReference>
<gene>
    <name evidence="4 7" type="primary">mutL</name>
    <name evidence="7" type="ORF">KA717_07275</name>
</gene>
<evidence type="ECO:0000313" key="7">
    <source>
        <dbReference type="EMBL" id="UXE62554.1"/>
    </source>
</evidence>
<dbReference type="Pfam" id="PF08676">
    <property type="entry name" value="MutL_C"/>
    <property type="match status" value="1"/>
</dbReference>
<dbReference type="GO" id="GO:0004519">
    <property type="term" value="F:endonuclease activity"/>
    <property type="evidence" value="ECO:0007669"/>
    <property type="project" value="UniProtKB-KW"/>
</dbReference>
<dbReference type="Pfam" id="PF13589">
    <property type="entry name" value="HATPase_c_3"/>
    <property type="match status" value="1"/>
</dbReference>
<dbReference type="SUPFAM" id="SSF54211">
    <property type="entry name" value="Ribosomal protein S5 domain 2-like"/>
    <property type="match status" value="1"/>
</dbReference>